<name>A0A1U8Q0B6_NELNU</name>
<proteinExistence type="predicted"/>
<evidence type="ECO:0000313" key="3">
    <source>
        <dbReference type="RefSeq" id="XP_019051440.1"/>
    </source>
</evidence>
<protein>
    <submittedName>
        <fullName evidence="3">Uncharacterized protein LOC109113945</fullName>
    </submittedName>
</protein>
<evidence type="ECO:0000256" key="1">
    <source>
        <dbReference type="SAM" id="MobiDB-lite"/>
    </source>
</evidence>
<dbReference type="RefSeq" id="XP_019051440.1">
    <property type="nucleotide sequence ID" value="XM_019195895.1"/>
</dbReference>
<reference evidence="3" key="1">
    <citation type="submission" date="2025-08" db="UniProtKB">
        <authorList>
            <consortium name="RefSeq"/>
        </authorList>
    </citation>
    <scope>IDENTIFICATION</scope>
</reference>
<dbReference type="InParanoid" id="A0A1U8Q0B6"/>
<dbReference type="GeneID" id="109113945"/>
<dbReference type="AlphaFoldDB" id="A0A1U8Q0B6"/>
<dbReference type="KEGG" id="nnu:109113945"/>
<organism evidence="2 3">
    <name type="scientific">Nelumbo nucifera</name>
    <name type="common">Sacred lotus</name>
    <dbReference type="NCBI Taxonomy" id="4432"/>
    <lineage>
        <taxon>Eukaryota</taxon>
        <taxon>Viridiplantae</taxon>
        <taxon>Streptophyta</taxon>
        <taxon>Embryophyta</taxon>
        <taxon>Tracheophyta</taxon>
        <taxon>Spermatophyta</taxon>
        <taxon>Magnoliopsida</taxon>
        <taxon>Proteales</taxon>
        <taxon>Nelumbonaceae</taxon>
        <taxon>Nelumbo</taxon>
    </lineage>
</organism>
<keyword evidence="2" id="KW-1185">Reference proteome</keyword>
<accession>A0A1U8Q0B6</accession>
<sequence length="112" mass="12563">MPSPMQAPHWPMYNHSSSFVNNLPIQVEVPRNVYSQTISSGSHMSQIRIFYLSIRQAASRTKGGSSGSPSGRSDEDKRARAIKVREEKTVMIYLVGEVTTWFKGFLDVATDQ</sequence>
<feature type="region of interest" description="Disordered" evidence="1">
    <location>
        <begin position="60"/>
        <end position="80"/>
    </location>
</feature>
<evidence type="ECO:0000313" key="2">
    <source>
        <dbReference type="Proteomes" id="UP000189703"/>
    </source>
</evidence>
<dbReference type="Proteomes" id="UP000189703">
    <property type="component" value="Unplaced"/>
</dbReference>
<gene>
    <name evidence="3" type="primary">LOC109113945</name>
</gene>